<gene>
    <name evidence="2" type="ORF">GCM10010862_38800</name>
</gene>
<evidence type="ECO:0000256" key="1">
    <source>
        <dbReference type="SAM" id="Phobius"/>
    </source>
</evidence>
<keyword evidence="1" id="KW-0472">Membrane</keyword>
<protein>
    <recommendedName>
        <fullName evidence="4">DUF4064 domain-containing protein</fullName>
    </recommendedName>
</protein>
<name>A0ABQ5WA09_9HYPH</name>
<feature type="transmembrane region" description="Helical" evidence="1">
    <location>
        <begin position="12"/>
        <end position="32"/>
    </location>
</feature>
<feature type="transmembrane region" description="Helical" evidence="1">
    <location>
        <begin position="94"/>
        <end position="118"/>
    </location>
</feature>
<comment type="caution">
    <text evidence="2">The sequence shown here is derived from an EMBL/GenBank/DDBJ whole genome shotgun (WGS) entry which is preliminary data.</text>
</comment>
<keyword evidence="3" id="KW-1185">Reference proteome</keyword>
<keyword evidence="1" id="KW-1133">Transmembrane helix</keyword>
<feature type="transmembrane region" description="Helical" evidence="1">
    <location>
        <begin position="124"/>
        <end position="142"/>
    </location>
</feature>
<dbReference type="Proteomes" id="UP001156691">
    <property type="component" value="Unassembled WGS sequence"/>
</dbReference>
<evidence type="ECO:0008006" key="4">
    <source>
        <dbReference type="Google" id="ProtNLM"/>
    </source>
</evidence>
<dbReference type="RefSeq" id="WP_284342013.1">
    <property type="nucleotide sequence ID" value="NZ_BSNS01000020.1"/>
</dbReference>
<evidence type="ECO:0000313" key="2">
    <source>
        <dbReference type="EMBL" id="GLQ56621.1"/>
    </source>
</evidence>
<dbReference type="EMBL" id="BSNS01000020">
    <property type="protein sequence ID" value="GLQ56621.1"/>
    <property type="molecule type" value="Genomic_DNA"/>
</dbReference>
<proteinExistence type="predicted"/>
<feature type="transmembrane region" description="Helical" evidence="1">
    <location>
        <begin position="66"/>
        <end position="87"/>
    </location>
</feature>
<sequence>MRGSLAKGAGASFVLLAAAGVLVAGIGVYFMLLRPSFLPEDLRFMQLTSEELALITPRLQNWLDHVFLVLGGYALATGILTLALAATSFRRRHLVAVVAAIVGGISSIGLMSAVNFAIDSDFKWLLLSFALVWALSFVAYGIEGQRGPFVTRPAKEPRK</sequence>
<keyword evidence="1" id="KW-0812">Transmembrane</keyword>
<evidence type="ECO:0000313" key="3">
    <source>
        <dbReference type="Proteomes" id="UP001156691"/>
    </source>
</evidence>
<reference evidence="3" key="1">
    <citation type="journal article" date="2019" name="Int. J. Syst. Evol. Microbiol.">
        <title>The Global Catalogue of Microorganisms (GCM) 10K type strain sequencing project: providing services to taxonomists for standard genome sequencing and annotation.</title>
        <authorList>
            <consortium name="The Broad Institute Genomics Platform"/>
            <consortium name="The Broad Institute Genome Sequencing Center for Infectious Disease"/>
            <person name="Wu L."/>
            <person name="Ma J."/>
        </authorList>
    </citation>
    <scope>NUCLEOTIDE SEQUENCE [LARGE SCALE GENOMIC DNA]</scope>
    <source>
        <strain evidence="3">NBRC 112416</strain>
    </source>
</reference>
<organism evidence="2 3">
    <name type="scientific">Devosia nitrariae</name>
    <dbReference type="NCBI Taxonomy" id="2071872"/>
    <lineage>
        <taxon>Bacteria</taxon>
        <taxon>Pseudomonadati</taxon>
        <taxon>Pseudomonadota</taxon>
        <taxon>Alphaproteobacteria</taxon>
        <taxon>Hyphomicrobiales</taxon>
        <taxon>Devosiaceae</taxon>
        <taxon>Devosia</taxon>
    </lineage>
</organism>
<accession>A0ABQ5WA09</accession>